<dbReference type="CDD" id="cd16917">
    <property type="entry name" value="HATPase_UhpB-NarQ-NarX-like"/>
    <property type="match status" value="1"/>
</dbReference>
<feature type="transmembrane region" description="Helical" evidence="9">
    <location>
        <begin position="50"/>
        <end position="74"/>
    </location>
</feature>
<reference evidence="11" key="1">
    <citation type="submission" date="2023-01" db="EMBL/GenBank/DDBJ databases">
        <title>Draft genome sequence of Nocardiopsis sp. LSu2-4 isolated from halophytes.</title>
        <authorList>
            <person name="Duangmal K."/>
            <person name="Chantavorakit T."/>
        </authorList>
    </citation>
    <scope>NUCLEOTIDE SEQUENCE</scope>
    <source>
        <strain evidence="11">LSu2-4</strain>
    </source>
</reference>
<name>A0ABT4TNP5_9ACTN</name>
<dbReference type="GO" id="GO:0016301">
    <property type="term" value="F:kinase activity"/>
    <property type="evidence" value="ECO:0007669"/>
    <property type="project" value="UniProtKB-KW"/>
</dbReference>
<keyword evidence="9" id="KW-0472">Membrane</keyword>
<protein>
    <recommendedName>
        <fullName evidence="2">histidine kinase</fullName>
        <ecNumber evidence="2">2.7.13.3</ecNumber>
    </recommendedName>
</protein>
<organism evidence="11 12">
    <name type="scientific">Nocardiopsis suaedae</name>
    <dbReference type="NCBI Taxonomy" id="3018444"/>
    <lineage>
        <taxon>Bacteria</taxon>
        <taxon>Bacillati</taxon>
        <taxon>Actinomycetota</taxon>
        <taxon>Actinomycetes</taxon>
        <taxon>Streptosporangiales</taxon>
        <taxon>Nocardiopsidaceae</taxon>
        <taxon>Nocardiopsis</taxon>
    </lineage>
</organism>
<keyword evidence="9" id="KW-0812">Transmembrane</keyword>
<comment type="catalytic activity">
    <reaction evidence="1">
        <text>ATP + protein L-histidine = ADP + protein N-phospho-L-histidine.</text>
        <dbReference type="EC" id="2.7.13.3"/>
    </reaction>
</comment>
<dbReference type="Gene3D" id="3.30.565.10">
    <property type="entry name" value="Histidine kinase-like ATPase, C-terminal domain"/>
    <property type="match status" value="1"/>
</dbReference>
<dbReference type="RefSeq" id="WP_270678947.1">
    <property type="nucleotide sequence ID" value="NZ_JAQFWP010000032.1"/>
</dbReference>
<evidence type="ECO:0000256" key="2">
    <source>
        <dbReference type="ARBA" id="ARBA00012438"/>
    </source>
</evidence>
<keyword evidence="9" id="KW-1133">Transmembrane helix</keyword>
<feature type="transmembrane region" description="Helical" evidence="9">
    <location>
        <begin position="164"/>
        <end position="191"/>
    </location>
</feature>
<keyword evidence="8" id="KW-0902">Two-component regulatory system</keyword>
<evidence type="ECO:0000313" key="11">
    <source>
        <dbReference type="EMBL" id="MDA2806308.1"/>
    </source>
</evidence>
<dbReference type="Proteomes" id="UP001165685">
    <property type="component" value="Unassembled WGS sequence"/>
</dbReference>
<keyword evidence="4" id="KW-0808">Transferase</keyword>
<evidence type="ECO:0000256" key="6">
    <source>
        <dbReference type="ARBA" id="ARBA00022777"/>
    </source>
</evidence>
<dbReference type="SUPFAM" id="SSF55874">
    <property type="entry name" value="ATPase domain of HSP90 chaperone/DNA topoisomerase II/histidine kinase"/>
    <property type="match status" value="1"/>
</dbReference>
<evidence type="ECO:0000256" key="4">
    <source>
        <dbReference type="ARBA" id="ARBA00022679"/>
    </source>
</evidence>
<evidence type="ECO:0000256" key="3">
    <source>
        <dbReference type="ARBA" id="ARBA00022553"/>
    </source>
</evidence>
<keyword evidence="12" id="KW-1185">Reference proteome</keyword>
<dbReference type="EMBL" id="JAQFWP010000032">
    <property type="protein sequence ID" value="MDA2806308.1"/>
    <property type="molecule type" value="Genomic_DNA"/>
</dbReference>
<feature type="transmembrane region" description="Helical" evidence="9">
    <location>
        <begin position="15"/>
        <end position="35"/>
    </location>
</feature>
<evidence type="ECO:0000313" key="12">
    <source>
        <dbReference type="Proteomes" id="UP001165685"/>
    </source>
</evidence>
<dbReference type="InterPro" id="IPR011712">
    <property type="entry name" value="Sig_transdc_His_kin_sub3_dim/P"/>
</dbReference>
<evidence type="ECO:0000259" key="10">
    <source>
        <dbReference type="Pfam" id="PF07730"/>
    </source>
</evidence>
<dbReference type="InterPro" id="IPR036890">
    <property type="entry name" value="HATPase_C_sf"/>
</dbReference>
<keyword evidence="6 11" id="KW-0418">Kinase</keyword>
<feature type="domain" description="Signal transduction histidine kinase subgroup 3 dimerisation and phosphoacceptor" evidence="10">
    <location>
        <begin position="209"/>
        <end position="276"/>
    </location>
</feature>
<evidence type="ECO:0000256" key="5">
    <source>
        <dbReference type="ARBA" id="ARBA00022741"/>
    </source>
</evidence>
<keyword evidence="7" id="KW-0067">ATP-binding</keyword>
<evidence type="ECO:0000256" key="7">
    <source>
        <dbReference type="ARBA" id="ARBA00022840"/>
    </source>
</evidence>
<dbReference type="PANTHER" id="PTHR24421:SF10">
    <property type="entry name" value="NITRATE_NITRITE SENSOR PROTEIN NARQ"/>
    <property type="match status" value="1"/>
</dbReference>
<evidence type="ECO:0000256" key="1">
    <source>
        <dbReference type="ARBA" id="ARBA00000085"/>
    </source>
</evidence>
<accession>A0ABT4TNP5</accession>
<evidence type="ECO:0000256" key="8">
    <source>
        <dbReference type="ARBA" id="ARBA00023012"/>
    </source>
</evidence>
<feature type="transmembrane region" description="Helical" evidence="9">
    <location>
        <begin position="86"/>
        <end position="103"/>
    </location>
</feature>
<sequence>MEAPDDKALRRARRVLLGIYASVVPAFPLVIAFGVENAHEGFEKGFPELWRYIAAAVVSAPLGVFVLRLGAIRFGRLKGAERRTHYTAYALLAAAFLLVAPYHPRDPQFFTGMLLGMWWAAVALSLPRRRLQATLMAVPLVLVPLAAAPFTADGAWDVMVVQSVGIVWGSVIGGGAFAALTSGLMTLWDLFEQAVEGREARARLAASEERLRIARDMHDILGHSLSGIAVKSQLASRLVGRDPGAAKQEMASVQATAREALAEVRSAVAGYREADLAVEARSVCDALRAAGAACSVDIDEDVPVRLSGAAAWVVREAGTNALRHSDARRFSVAVRRGGAALVVEVANDGVPRGTAGSAVNGGGSGLAGMRERVAGVGGTLTAGPDGVGGFLVRAEFPEGVGADGAACAVEGGGR</sequence>
<keyword evidence="3" id="KW-0597">Phosphoprotein</keyword>
<comment type="caution">
    <text evidence="11">The sequence shown here is derived from an EMBL/GenBank/DDBJ whole genome shotgun (WGS) entry which is preliminary data.</text>
</comment>
<dbReference type="PANTHER" id="PTHR24421">
    <property type="entry name" value="NITRATE/NITRITE SENSOR PROTEIN NARX-RELATED"/>
    <property type="match status" value="1"/>
</dbReference>
<evidence type="ECO:0000256" key="9">
    <source>
        <dbReference type="SAM" id="Phobius"/>
    </source>
</evidence>
<dbReference type="Pfam" id="PF07730">
    <property type="entry name" value="HisKA_3"/>
    <property type="match status" value="1"/>
</dbReference>
<gene>
    <name evidence="11" type="ORF">O4U47_17485</name>
</gene>
<keyword evidence="5" id="KW-0547">Nucleotide-binding</keyword>
<dbReference type="InterPro" id="IPR050482">
    <property type="entry name" value="Sensor_HK_TwoCompSys"/>
</dbReference>
<dbReference type="EC" id="2.7.13.3" evidence="2"/>
<feature type="transmembrane region" description="Helical" evidence="9">
    <location>
        <begin position="109"/>
        <end position="126"/>
    </location>
</feature>
<dbReference type="Gene3D" id="1.20.5.1930">
    <property type="match status" value="1"/>
</dbReference>
<proteinExistence type="predicted"/>
<feature type="transmembrane region" description="Helical" evidence="9">
    <location>
        <begin position="133"/>
        <end position="152"/>
    </location>
</feature>